<gene>
    <name evidence="1" type="ORF">SAMN05444580_103290</name>
</gene>
<sequence>MNTVALELVPSELRAGVGRAVEEAHAAAELGVRHGLADRVGHVMIPGIISEDSDRPVALTPRMDVLDFWEAARPSLGAVAGLCTQVTVFQDGPHLAGRVRRLRDAGMDGITFVGKPHGLPAADAPGVTPDEALVRCRDLIPHRGVVLIPTRRGEHDRFAVKCASGATFALTQLLYSERVVGFLREFATRSEHRPEILLSFGFVPEMEHQVRLIDWLIRDPGNESVRREQEFVASTATGSPKQRRRDLLDLYRRVVDDMRDLEFPLSVHLEAPYGISGAACETFAVMLDYWSPRGAAGR</sequence>
<dbReference type="InterPro" id="IPR049477">
    <property type="entry name" value="MTHFR"/>
</dbReference>
<dbReference type="RefSeq" id="WP_072843260.1">
    <property type="nucleotide sequence ID" value="NZ_FNAB01000003.1"/>
</dbReference>
<organism evidence="1 2">
    <name type="scientific">Rhodococcus tukisamuensis</name>
    <dbReference type="NCBI Taxonomy" id="168276"/>
    <lineage>
        <taxon>Bacteria</taxon>
        <taxon>Bacillati</taxon>
        <taxon>Actinomycetota</taxon>
        <taxon>Actinomycetes</taxon>
        <taxon>Mycobacteriales</taxon>
        <taxon>Nocardiaceae</taxon>
        <taxon>Rhodococcus</taxon>
    </lineage>
</organism>
<dbReference type="Proteomes" id="UP000199417">
    <property type="component" value="Unassembled WGS sequence"/>
</dbReference>
<evidence type="ECO:0000313" key="1">
    <source>
        <dbReference type="EMBL" id="SDD20860.1"/>
    </source>
</evidence>
<evidence type="ECO:0008006" key="3">
    <source>
        <dbReference type="Google" id="ProtNLM"/>
    </source>
</evidence>
<dbReference type="EMBL" id="FNAB01000003">
    <property type="protein sequence ID" value="SDD20860.1"/>
    <property type="molecule type" value="Genomic_DNA"/>
</dbReference>
<dbReference type="Pfam" id="PF19345">
    <property type="entry name" value="MTHFR_2"/>
    <property type="match status" value="1"/>
</dbReference>
<dbReference type="Gene3D" id="3.20.20.220">
    <property type="match status" value="1"/>
</dbReference>
<dbReference type="STRING" id="168276.SAMN05444580_103290"/>
<keyword evidence="2" id="KW-1185">Reference proteome</keyword>
<protein>
    <recommendedName>
        <fullName evidence="3">Methylenetetrahydrofolate reductase</fullName>
    </recommendedName>
</protein>
<evidence type="ECO:0000313" key="2">
    <source>
        <dbReference type="Proteomes" id="UP000199417"/>
    </source>
</evidence>
<reference evidence="1 2" key="1">
    <citation type="submission" date="2016-10" db="EMBL/GenBank/DDBJ databases">
        <authorList>
            <person name="de Groot N.N."/>
        </authorList>
    </citation>
    <scope>NUCLEOTIDE SEQUENCE [LARGE SCALE GENOMIC DNA]</scope>
    <source>
        <strain evidence="1 2">JCM 11308</strain>
    </source>
</reference>
<proteinExistence type="predicted"/>
<name>A0A1G6SV93_9NOCA</name>
<dbReference type="AlphaFoldDB" id="A0A1G6SV93"/>
<accession>A0A1G6SV93</accession>